<evidence type="ECO:0000256" key="2">
    <source>
        <dbReference type="SAM" id="MobiDB-lite"/>
    </source>
</evidence>
<feature type="region of interest" description="Disordered" evidence="2">
    <location>
        <begin position="1"/>
        <end position="91"/>
    </location>
</feature>
<feature type="compositionally biased region" description="Polar residues" evidence="2">
    <location>
        <begin position="75"/>
        <end position="87"/>
    </location>
</feature>
<evidence type="ECO:0000256" key="1">
    <source>
        <dbReference type="SAM" id="Coils"/>
    </source>
</evidence>
<accession>A0A6A5UQQ1</accession>
<keyword evidence="1" id="KW-0175">Coiled coil</keyword>
<name>A0A6A5UQQ1_9PLEO</name>
<sequence>MEALVDADDNYARDYDVASDHGTMEQEEDTPLEPHIAQHAMIDHFPNHDAPVANPGQDYETGDEKDRPIPRNPTRENSIGPTTNASNPIPAPRALSLNSSILSLLSPLFKAAERKRKREDELKEISGKAKIEEESAKRVTTNISAMKEQIRTLTEICEEEKARLEEHEAALGRLQSEKTRQELAAQQEDNFDVGVDELNVGNLRRLLDCIQDRDRSAAETSRAMASGDNGVSSGDGSGGTRV</sequence>
<organism evidence="3 4">
    <name type="scientific">Bimuria novae-zelandiae CBS 107.79</name>
    <dbReference type="NCBI Taxonomy" id="1447943"/>
    <lineage>
        <taxon>Eukaryota</taxon>
        <taxon>Fungi</taxon>
        <taxon>Dikarya</taxon>
        <taxon>Ascomycota</taxon>
        <taxon>Pezizomycotina</taxon>
        <taxon>Dothideomycetes</taxon>
        <taxon>Pleosporomycetidae</taxon>
        <taxon>Pleosporales</taxon>
        <taxon>Massarineae</taxon>
        <taxon>Didymosphaeriaceae</taxon>
        <taxon>Bimuria</taxon>
    </lineage>
</organism>
<dbReference type="EMBL" id="ML976738">
    <property type="protein sequence ID" value="KAF1967018.1"/>
    <property type="molecule type" value="Genomic_DNA"/>
</dbReference>
<dbReference type="AlphaFoldDB" id="A0A6A5UQQ1"/>
<reference evidence="3" key="1">
    <citation type="journal article" date="2020" name="Stud. Mycol.">
        <title>101 Dothideomycetes genomes: a test case for predicting lifestyles and emergence of pathogens.</title>
        <authorList>
            <person name="Haridas S."/>
            <person name="Albert R."/>
            <person name="Binder M."/>
            <person name="Bloem J."/>
            <person name="Labutti K."/>
            <person name="Salamov A."/>
            <person name="Andreopoulos B."/>
            <person name="Baker S."/>
            <person name="Barry K."/>
            <person name="Bills G."/>
            <person name="Bluhm B."/>
            <person name="Cannon C."/>
            <person name="Castanera R."/>
            <person name="Culley D."/>
            <person name="Daum C."/>
            <person name="Ezra D."/>
            <person name="Gonzalez J."/>
            <person name="Henrissat B."/>
            <person name="Kuo A."/>
            <person name="Liang C."/>
            <person name="Lipzen A."/>
            <person name="Lutzoni F."/>
            <person name="Magnuson J."/>
            <person name="Mondo S."/>
            <person name="Nolan M."/>
            <person name="Ohm R."/>
            <person name="Pangilinan J."/>
            <person name="Park H.-J."/>
            <person name="Ramirez L."/>
            <person name="Alfaro M."/>
            <person name="Sun H."/>
            <person name="Tritt A."/>
            <person name="Yoshinaga Y."/>
            <person name="Zwiers L.-H."/>
            <person name="Turgeon B."/>
            <person name="Goodwin S."/>
            <person name="Spatafora J."/>
            <person name="Crous P."/>
            <person name="Grigoriev I."/>
        </authorList>
    </citation>
    <scope>NUCLEOTIDE SEQUENCE</scope>
    <source>
        <strain evidence="3">CBS 107.79</strain>
    </source>
</reference>
<dbReference type="Proteomes" id="UP000800036">
    <property type="component" value="Unassembled WGS sequence"/>
</dbReference>
<evidence type="ECO:0000313" key="4">
    <source>
        <dbReference type="Proteomes" id="UP000800036"/>
    </source>
</evidence>
<gene>
    <name evidence="3" type="ORF">BU23DRAFT_660859</name>
</gene>
<evidence type="ECO:0000313" key="3">
    <source>
        <dbReference type="EMBL" id="KAF1967018.1"/>
    </source>
</evidence>
<keyword evidence="4" id="KW-1185">Reference proteome</keyword>
<proteinExistence type="predicted"/>
<feature type="region of interest" description="Disordered" evidence="2">
    <location>
        <begin position="218"/>
        <end position="242"/>
    </location>
</feature>
<feature type="compositionally biased region" description="Gly residues" evidence="2">
    <location>
        <begin position="233"/>
        <end position="242"/>
    </location>
</feature>
<feature type="compositionally biased region" description="Basic and acidic residues" evidence="2">
    <location>
        <begin position="10"/>
        <end position="24"/>
    </location>
</feature>
<protein>
    <submittedName>
        <fullName evidence="3">Uncharacterized protein</fullName>
    </submittedName>
</protein>
<feature type="coiled-coil region" evidence="1">
    <location>
        <begin position="143"/>
        <end position="184"/>
    </location>
</feature>